<dbReference type="RefSeq" id="WP_090248759.1">
    <property type="nucleotide sequence ID" value="NZ_FMTL01000001.1"/>
</dbReference>
<protein>
    <submittedName>
        <fullName evidence="1">Uncharacterized protein</fullName>
    </submittedName>
</protein>
<comment type="caution">
    <text evidence="1">The sequence shown here is derived from an EMBL/GenBank/DDBJ whole genome shotgun (WGS) entry which is preliminary data.</text>
</comment>
<dbReference type="Proteomes" id="UP000242418">
    <property type="component" value="Unassembled WGS sequence"/>
</dbReference>
<accession>A0AB37Z5I6</accession>
<sequence length="246" mass="28040">MACYYLRHIDLYAVYEQLPEYECGPLANIPPPLCEALALYFEQIAEVAAESSPLFPYWHQWDSSDLAAEVGDLIEIEIEHLGLATSCLAPTDEDVLTHGETLDSFLSFINDALSIVQTEKNYFPLLCLLVYQYDALCSLYASGHMEAALGVFESIAEARETLTHSHWLSQKERIRSHEASITAKARHKETNAHRAAAIEHWNAGGHQFSSMRAFARNRFKDFGVTDYMTVYNWLRKARRENEDDQD</sequence>
<dbReference type="AlphaFoldDB" id="A0AB37Z5I6"/>
<evidence type="ECO:0000313" key="1">
    <source>
        <dbReference type="EMBL" id="SCW39336.1"/>
    </source>
</evidence>
<proteinExistence type="predicted"/>
<gene>
    <name evidence="1" type="ORF">SAMN05216370_0907</name>
</gene>
<dbReference type="EMBL" id="FMTL01000001">
    <property type="protein sequence ID" value="SCW39336.1"/>
    <property type="molecule type" value="Genomic_DNA"/>
</dbReference>
<evidence type="ECO:0000313" key="2">
    <source>
        <dbReference type="Proteomes" id="UP000242418"/>
    </source>
</evidence>
<organism evidence="1 2">
    <name type="scientific">Pseudomonas peli</name>
    <dbReference type="NCBI Taxonomy" id="592361"/>
    <lineage>
        <taxon>Bacteria</taxon>
        <taxon>Pseudomonadati</taxon>
        <taxon>Pseudomonadota</taxon>
        <taxon>Gammaproteobacteria</taxon>
        <taxon>Pseudomonadales</taxon>
        <taxon>Pseudomonadaceae</taxon>
        <taxon>Pseudomonas</taxon>
    </lineage>
</organism>
<keyword evidence="2" id="KW-1185">Reference proteome</keyword>
<name>A0AB37Z5I6_9PSED</name>
<reference evidence="1 2" key="1">
    <citation type="submission" date="2016-10" db="EMBL/GenBank/DDBJ databases">
        <authorList>
            <person name="Varghese N."/>
            <person name="Submissions S."/>
        </authorList>
    </citation>
    <scope>NUCLEOTIDE SEQUENCE [LARGE SCALE GENOMIC DNA]</scope>
    <source>
        <strain evidence="1 2">DSM 17833</strain>
    </source>
</reference>